<evidence type="ECO:0000313" key="1">
    <source>
        <dbReference type="EMBL" id="WEX87155.1"/>
    </source>
</evidence>
<dbReference type="RefSeq" id="WP_280659214.1">
    <property type="nucleotide sequence ID" value="NZ_CP120373.1"/>
</dbReference>
<evidence type="ECO:0000313" key="2">
    <source>
        <dbReference type="Proteomes" id="UP001229355"/>
    </source>
</evidence>
<proteinExistence type="predicted"/>
<dbReference type="Proteomes" id="UP001229355">
    <property type="component" value="Chromosome 1"/>
</dbReference>
<dbReference type="Gene3D" id="3.30.420.10">
    <property type="entry name" value="Ribonuclease H-like superfamily/Ribonuclease H"/>
    <property type="match status" value="1"/>
</dbReference>
<keyword evidence="2" id="KW-1185">Reference proteome</keyword>
<dbReference type="EMBL" id="CP120373">
    <property type="protein sequence ID" value="WEX87155.1"/>
    <property type="molecule type" value="Genomic_DNA"/>
</dbReference>
<dbReference type="InterPro" id="IPR012337">
    <property type="entry name" value="RNaseH-like_sf"/>
</dbReference>
<reference evidence="1 2" key="1">
    <citation type="submission" date="2023-03" db="EMBL/GenBank/DDBJ databases">
        <authorList>
            <person name="Kaur S."/>
            <person name="Espinosa-Saiz D."/>
            <person name="Velazquez E."/>
            <person name="Menendez E."/>
            <person name="diCenzo G.C."/>
        </authorList>
    </citation>
    <scope>NUCLEOTIDE SEQUENCE [LARGE SCALE GENOMIC DNA]</scope>
    <source>
        <strain evidence="1 2">LMG 24692</strain>
    </source>
</reference>
<dbReference type="InterPro" id="IPR036397">
    <property type="entry name" value="RNaseH_sf"/>
</dbReference>
<sequence length="178" mass="19277">MIVFVDFEASSLAKASFPVEVAWVFESGAARTSLIRPASGWDDWSADAESIHGISKSLLEAEGVPVEIIATEMVESLSGHQLYASAPSWDGKWLSVLLRTAGFPRHALRLSHSHDAFVEAARAILGHDIADAVVDGLVSTVVKIMEPAVAPHRALPDATLELERWRRIQKEAASLALE</sequence>
<name>A0ABY8D8E0_9HYPH</name>
<accession>A0ABY8D8E0</accession>
<dbReference type="SUPFAM" id="SSF53098">
    <property type="entry name" value="Ribonuclease H-like"/>
    <property type="match status" value="1"/>
</dbReference>
<protein>
    <submittedName>
        <fullName evidence="1">Transcriptional regulator</fullName>
    </submittedName>
</protein>
<organism evidence="1 2">
    <name type="scientific">Sinorhizobium garamanticum</name>
    <dbReference type="NCBI Taxonomy" id="680247"/>
    <lineage>
        <taxon>Bacteria</taxon>
        <taxon>Pseudomonadati</taxon>
        <taxon>Pseudomonadota</taxon>
        <taxon>Alphaproteobacteria</taxon>
        <taxon>Hyphomicrobiales</taxon>
        <taxon>Rhizobiaceae</taxon>
        <taxon>Sinorhizobium/Ensifer group</taxon>
        <taxon>Sinorhizobium</taxon>
    </lineage>
</organism>
<gene>
    <name evidence="1" type="ORF">PZN02_003515</name>
</gene>